<reference evidence="1 2" key="1">
    <citation type="journal article" date="2020" name="Cell">
        <title>Large-Scale Comparative Analyses of Tick Genomes Elucidate Their Genetic Diversity and Vector Capacities.</title>
        <authorList>
            <consortium name="Tick Genome and Microbiome Consortium (TIGMIC)"/>
            <person name="Jia N."/>
            <person name="Wang J."/>
            <person name="Shi W."/>
            <person name="Du L."/>
            <person name="Sun Y."/>
            <person name="Zhan W."/>
            <person name="Jiang J.F."/>
            <person name="Wang Q."/>
            <person name="Zhang B."/>
            <person name="Ji P."/>
            <person name="Bell-Sakyi L."/>
            <person name="Cui X.M."/>
            <person name="Yuan T.T."/>
            <person name="Jiang B.G."/>
            <person name="Yang W.F."/>
            <person name="Lam T.T."/>
            <person name="Chang Q.C."/>
            <person name="Ding S.J."/>
            <person name="Wang X.J."/>
            <person name="Zhu J.G."/>
            <person name="Ruan X.D."/>
            <person name="Zhao L."/>
            <person name="Wei J.T."/>
            <person name="Ye R.Z."/>
            <person name="Que T.C."/>
            <person name="Du C.H."/>
            <person name="Zhou Y.H."/>
            <person name="Cheng J.X."/>
            <person name="Dai P.F."/>
            <person name="Guo W.B."/>
            <person name="Han X.H."/>
            <person name="Huang E.J."/>
            <person name="Li L.F."/>
            <person name="Wei W."/>
            <person name="Gao Y.C."/>
            <person name="Liu J.Z."/>
            <person name="Shao H.Z."/>
            <person name="Wang X."/>
            <person name="Wang C.C."/>
            <person name="Yang T.C."/>
            <person name="Huo Q.B."/>
            <person name="Li W."/>
            <person name="Chen H.Y."/>
            <person name="Chen S.E."/>
            <person name="Zhou L.G."/>
            <person name="Ni X.B."/>
            <person name="Tian J.H."/>
            <person name="Sheng Y."/>
            <person name="Liu T."/>
            <person name="Pan Y.S."/>
            <person name="Xia L.Y."/>
            <person name="Li J."/>
            <person name="Zhao F."/>
            <person name="Cao W.C."/>
        </authorList>
    </citation>
    <scope>NUCLEOTIDE SEQUENCE [LARGE SCALE GENOMIC DNA]</scope>
    <source>
        <strain evidence="1">Iper-2018</strain>
    </source>
</reference>
<evidence type="ECO:0000313" key="2">
    <source>
        <dbReference type="Proteomes" id="UP000805193"/>
    </source>
</evidence>
<name>A0AC60Q0F4_IXOPE</name>
<keyword evidence="2" id="KW-1185">Reference proteome</keyword>
<evidence type="ECO:0000313" key="1">
    <source>
        <dbReference type="EMBL" id="KAG0426855.1"/>
    </source>
</evidence>
<sequence length="439" mass="48258">MAAGDHGPIGTVFHRMVGFSAALDWRPLLFVEPAIADRACTLCGVVCRKAVRLSCAHTLCSDCHAECVEQGGTCPLDQEPFCEDDLDQLECSAGYLGKSRVACWNAPSGCGFVGPVSSLLDHFGQCTFHTVSCPQCRSVVARSGVVRHCRDGCSSRPAADMVANNHLRLERDSIERARDELKEAMEKISEDLMFLQSGLNQCCEDIRATRATDASRNRLLEDLASRLVNLDALCVAGFAEEQRALRNVAADVNTAVTTVSSSRELVIKELCAQRDRLIAATEGVSYKLVSFCGPTTYHWYVADWTVMKATAHEGRTAFAQSATWNAFGYSVGLHLQLVKDKNQTTVVNCYFRIYPGGRDSELEWPFRKCFEFGIVHPQDGSNVLSHKLNADLHKKSSFQRPKGKMNLGFGAAPMCSADELDAKGFVSANILHMYLRVEP</sequence>
<organism evidence="1 2">
    <name type="scientific">Ixodes persulcatus</name>
    <name type="common">Taiga tick</name>
    <dbReference type="NCBI Taxonomy" id="34615"/>
    <lineage>
        <taxon>Eukaryota</taxon>
        <taxon>Metazoa</taxon>
        <taxon>Ecdysozoa</taxon>
        <taxon>Arthropoda</taxon>
        <taxon>Chelicerata</taxon>
        <taxon>Arachnida</taxon>
        <taxon>Acari</taxon>
        <taxon>Parasitiformes</taxon>
        <taxon>Ixodida</taxon>
        <taxon>Ixodoidea</taxon>
        <taxon>Ixodidae</taxon>
        <taxon>Ixodinae</taxon>
        <taxon>Ixodes</taxon>
    </lineage>
</organism>
<comment type="caution">
    <text evidence="1">The sequence shown here is derived from an EMBL/GenBank/DDBJ whole genome shotgun (WGS) entry which is preliminary data.</text>
</comment>
<dbReference type="EMBL" id="JABSTQ010009678">
    <property type="protein sequence ID" value="KAG0426855.1"/>
    <property type="molecule type" value="Genomic_DNA"/>
</dbReference>
<gene>
    <name evidence="1" type="ORF">HPB47_026037</name>
</gene>
<dbReference type="Proteomes" id="UP000805193">
    <property type="component" value="Unassembled WGS sequence"/>
</dbReference>
<accession>A0AC60Q0F4</accession>
<proteinExistence type="predicted"/>
<protein>
    <submittedName>
        <fullName evidence="1">Uncharacterized protein</fullName>
    </submittedName>
</protein>